<dbReference type="AlphaFoldDB" id="A0A3N2DK57"/>
<dbReference type="Proteomes" id="UP000275394">
    <property type="component" value="Unassembled WGS sequence"/>
</dbReference>
<name>A0A3N2DK57_9GAMM</name>
<dbReference type="EMBL" id="RKHR01000005">
    <property type="protein sequence ID" value="ROS00176.1"/>
    <property type="molecule type" value="Genomic_DNA"/>
</dbReference>
<reference evidence="1 2" key="1">
    <citation type="submission" date="2018-11" db="EMBL/GenBank/DDBJ databases">
        <title>Genomic Encyclopedia of Type Strains, Phase IV (KMG-IV): sequencing the most valuable type-strain genomes for metagenomic binning, comparative biology and taxonomic classification.</title>
        <authorList>
            <person name="Goeker M."/>
        </authorList>
    </citation>
    <scope>NUCLEOTIDE SEQUENCE [LARGE SCALE GENOMIC DNA]</scope>
    <source>
        <strain evidence="1 2">DSM 100316</strain>
    </source>
</reference>
<accession>A0A3N2DK57</accession>
<proteinExistence type="predicted"/>
<evidence type="ECO:0000313" key="1">
    <source>
        <dbReference type="EMBL" id="ROS00176.1"/>
    </source>
</evidence>
<evidence type="ECO:0000313" key="2">
    <source>
        <dbReference type="Proteomes" id="UP000275394"/>
    </source>
</evidence>
<comment type="caution">
    <text evidence="1">The sequence shown here is derived from an EMBL/GenBank/DDBJ whole genome shotgun (WGS) entry which is preliminary data.</text>
</comment>
<gene>
    <name evidence="1" type="ORF">EDC56_2812</name>
</gene>
<protein>
    <submittedName>
        <fullName evidence="1">Uncharacterized protein</fullName>
    </submittedName>
</protein>
<sequence length="409" mass="43698">MFDLSKRANRDLIIAGENAGKPVYIVPAAKPTYEELVRLSRKGSHWARITVEGLHNLAHGRLNMANIFINPVTKGGSDEFIAVLPGCKVTIEKMSSDCYKILYFERDENYFTQEETNAAGLYRVVSEADGWDTRYIKDGRLKSEGPHHVAISDRGYEDASFAAEQAALRIANAPEVSPNQMKTHGFALHYTPGKDKIGGLVHAKTAFNPLNDDVLNASALQLAQTMYDARKIKAVNWVAEFGGSAVLTQAMRILADQGVELKTHTAYLYKPKSRTNVAVKQAMRLNLSINGDFSQSSALDIVGNMDALAVVKTRSQHDDSYRLGHATTAVRKFVAKAGAAGATGLAVAGAGCAAAGVSVPVISAAAIPAAVVFAGALYKAAKGAAGVGVDLLEVAAPETHDKMKKGGWV</sequence>
<keyword evidence="2" id="KW-1185">Reference proteome</keyword>
<dbReference type="RefSeq" id="WP_123713156.1">
    <property type="nucleotide sequence ID" value="NZ_RKHR01000005.1"/>
</dbReference>
<organism evidence="1 2">
    <name type="scientific">Sinobacterium caligoides</name>
    <dbReference type="NCBI Taxonomy" id="933926"/>
    <lineage>
        <taxon>Bacteria</taxon>
        <taxon>Pseudomonadati</taxon>
        <taxon>Pseudomonadota</taxon>
        <taxon>Gammaproteobacteria</taxon>
        <taxon>Cellvibrionales</taxon>
        <taxon>Spongiibacteraceae</taxon>
        <taxon>Sinobacterium</taxon>
    </lineage>
</organism>
<dbReference type="OrthoDB" id="5724398at2"/>